<gene>
    <name evidence="14" type="primary">20194964</name>
    <name evidence="13" type="ORF">HELRODRAFT_108178</name>
</gene>
<dbReference type="PANTHER" id="PTHR15627">
    <property type="entry name" value="NATURAL KILLER CELL-SPECIFIC ANTIGEN KLIP1"/>
    <property type="match status" value="1"/>
</dbReference>
<dbReference type="InterPro" id="IPR051521">
    <property type="entry name" value="tRNA_Mod/Golgi_Maint"/>
</dbReference>
<evidence type="ECO:0000256" key="4">
    <source>
        <dbReference type="ARBA" id="ARBA00022691"/>
    </source>
</evidence>
<evidence type="ECO:0000256" key="2">
    <source>
        <dbReference type="ARBA" id="ARBA00012386"/>
    </source>
</evidence>
<dbReference type="EnsemblMetazoa" id="HelroT108178">
    <property type="protein sequence ID" value="HelroP108178"/>
    <property type="gene ID" value="HelroG108178"/>
</dbReference>
<dbReference type="InterPro" id="IPR005636">
    <property type="entry name" value="DTW"/>
</dbReference>
<keyword evidence="5" id="KW-0819">tRNA processing</keyword>
<dbReference type="SMART" id="SM01144">
    <property type="entry name" value="DTW"/>
    <property type="match status" value="1"/>
</dbReference>
<evidence type="ECO:0000259" key="12">
    <source>
        <dbReference type="SMART" id="SM01144"/>
    </source>
</evidence>
<dbReference type="Pfam" id="PF03942">
    <property type="entry name" value="DTW"/>
    <property type="match status" value="1"/>
</dbReference>
<dbReference type="CTD" id="20194964"/>
<dbReference type="GeneID" id="20194964"/>
<name>T1EEG2_HELRO</name>
<keyword evidence="4" id="KW-0949">S-adenosyl-L-methionine</keyword>
<feature type="domain" description="DTW" evidence="12">
    <location>
        <begin position="33"/>
        <end position="300"/>
    </location>
</feature>
<dbReference type="HOGENOM" id="CLU_069451_0_0_1"/>
<accession>T1EEG2</accession>
<sequence>MADSPFPDLNVSDFGFLNDITTRQMCSYCGKSRMYYCYTCFKPLATLQDKMPDVQLPFYVDIIKHPGEICGKSTSVHAAILSPRHVNIHIYPNIPQYLVNNVVAGKEDENQFGGSTVLLYPCKESFPLKEFVATRFNNMQQKKIDVTHGVLQRVVFIDSTWFQAYKILTDHRLQNIPRIELDAYETKFWRYQLDKPSTYLSTIEAIYYCVKEYSACIKQLSHDSGCESHVNTRLFSKELITTSDVSTKTGLTITKSNEDCVGYVNPESNVKPLINLNEPNYDDLLFFFCFFYCKIRKNASESGRILKSYSQQRKKKQ</sequence>
<dbReference type="PANTHER" id="PTHR15627:SF8">
    <property type="entry name" value="TRNA-URIDINE AMINOCARBOXYPROPYLTRANSFERASE 1"/>
    <property type="match status" value="1"/>
</dbReference>
<evidence type="ECO:0000256" key="9">
    <source>
        <dbReference type="ARBA" id="ARBA00039242"/>
    </source>
</evidence>
<keyword evidence="15" id="KW-1185">Reference proteome</keyword>
<reference evidence="14" key="3">
    <citation type="submission" date="2015-06" db="UniProtKB">
        <authorList>
            <consortium name="EnsemblMetazoa"/>
        </authorList>
    </citation>
    <scope>IDENTIFICATION</scope>
</reference>
<dbReference type="FunCoup" id="T1EEG2">
    <property type="interactions" value="1087"/>
</dbReference>
<evidence type="ECO:0000256" key="8">
    <source>
        <dbReference type="ARBA" id="ARBA00038290"/>
    </source>
</evidence>
<dbReference type="EMBL" id="KB097639">
    <property type="protein sequence ID" value="ESN92805.1"/>
    <property type="molecule type" value="Genomic_DNA"/>
</dbReference>
<reference evidence="13 15" key="2">
    <citation type="journal article" date="2013" name="Nature">
        <title>Insights into bilaterian evolution from three spiralian genomes.</title>
        <authorList>
            <person name="Simakov O."/>
            <person name="Marletaz F."/>
            <person name="Cho S.J."/>
            <person name="Edsinger-Gonzales E."/>
            <person name="Havlak P."/>
            <person name="Hellsten U."/>
            <person name="Kuo D.H."/>
            <person name="Larsson T."/>
            <person name="Lv J."/>
            <person name="Arendt D."/>
            <person name="Savage R."/>
            <person name="Osoegawa K."/>
            <person name="de Jong P."/>
            <person name="Grimwood J."/>
            <person name="Chapman J.A."/>
            <person name="Shapiro H."/>
            <person name="Aerts A."/>
            <person name="Otillar R.P."/>
            <person name="Terry A.Y."/>
            <person name="Boore J.L."/>
            <person name="Grigoriev I.V."/>
            <person name="Lindberg D.R."/>
            <person name="Seaver E.C."/>
            <person name="Weisblat D.A."/>
            <person name="Putnam N.H."/>
            <person name="Rokhsar D.S."/>
        </authorList>
    </citation>
    <scope>NUCLEOTIDE SEQUENCE</scope>
</reference>
<dbReference type="AlphaFoldDB" id="T1EEG2"/>
<proteinExistence type="inferred from homology"/>
<evidence type="ECO:0000256" key="10">
    <source>
        <dbReference type="ARBA" id="ARBA00042508"/>
    </source>
</evidence>
<comment type="catalytic activity">
    <reaction evidence="11">
        <text>a uridine in tRNA + S-adenosyl-L-methionine = a 3-[(3S)-3-amino-3-carboxypropyl]uridine in tRNA + S-methyl-5'-thioadenosine + H(+)</text>
        <dbReference type="Rhea" id="RHEA:62432"/>
        <dbReference type="Rhea" id="RHEA-COMP:13339"/>
        <dbReference type="Rhea" id="RHEA-COMP:16092"/>
        <dbReference type="ChEBI" id="CHEBI:15378"/>
        <dbReference type="ChEBI" id="CHEBI:17509"/>
        <dbReference type="ChEBI" id="CHEBI:59789"/>
        <dbReference type="ChEBI" id="CHEBI:65315"/>
        <dbReference type="ChEBI" id="CHEBI:82930"/>
        <dbReference type="EC" id="2.5.1.25"/>
    </reaction>
</comment>
<evidence type="ECO:0000256" key="6">
    <source>
        <dbReference type="ARBA" id="ARBA00023242"/>
    </source>
</evidence>
<evidence type="ECO:0000313" key="15">
    <source>
        <dbReference type="Proteomes" id="UP000015101"/>
    </source>
</evidence>
<dbReference type="GO" id="GO:0016432">
    <property type="term" value="F:tRNA-uridine aminocarboxypropyltransferase activity"/>
    <property type="evidence" value="ECO:0000318"/>
    <property type="project" value="GO_Central"/>
</dbReference>
<dbReference type="RefSeq" id="XP_009029104.1">
    <property type="nucleotide sequence ID" value="XM_009030856.1"/>
</dbReference>
<dbReference type="GO" id="GO:0005634">
    <property type="term" value="C:nucleus"/>
    <property type="evidence" value="ECO:0000318"/>
    <property type="project" value="GO_Central"/>
</dbReference>
<comment type="function">
    <text evidence="7">Catalyzes the formation of 3-(3-amino-3-carboxypropyl)uridine (acp3U) at position 20 in the D-loop of several cytoplasmic tRNAs (acp3U(20)).</text>
</comment>
<dbReference type="STRING" id="6412.T1EEG2"/>
<dbReference type="EMBL" id="AMQM01001884">
    <property type="status" value="NOT_ANNOTATED_CDS"/>
    <property type="molecule type" value="Genomic_DNA"/>
</dbReference>
<keyword evidence="6" id="KW-0539">Nucleus</keyword>
<evidence type="ECO:0000313" key="14">
    <source>
        <dbReference type="EnsemblMetazoa" id="HelroP108178"/>
    </source>
</evidence>
<evidence type="ECO:0000256" key="7">
    <source>
        <dbReference type="ARBA" id="ARBA00037050"/>
    </source>
</evidence>
<dbReference type="EC" id="2.5.1.25" evidence="2"/>
<dbReference type="Proteomes" id="UP000015101">
    <property type="component" value="Unassembled WGS sequence"/>
</dbReference>
<reference evidence="15" key="1">
    <citation type="submission" date="2012-12" db="EMBL/GenBank/DDBJ databases">
        <authorList>
            <person name="Hellsten U."/>
            <person name="Grimwood J."/>
            <person name="Chapman J.A."/>
            <person name="Shapiro H."/>
            <person name="Aerts A."/>
            <person name="Otillar R.P."/>
            <person name="Terry A.Y."/>
            <person name="Boore J.L."/>
            <person name="Simakov O."/>
            <person name="Marletaz F."/>
            <person name="Cho S.-J."/>
            <person name="Edsinger-Gonzales E."/>
            <person name="Havlak P."/>
            <person name="Kuo D.-H."/>
            <person name="Larsson T."/>
            <person name="Lv J."/>
            <person name="Arendt D."/>
            <person name="Savage R."/>
            <person name="Osoegawa K."/>
            <person name="de Jong P."/>
            <person name="Lindberg D.R."/>
            <person name="Seaver E.C."/>
            <person name="Weisblat D.A."/>
            <person name="Putnam N.H."/>
            <person name="Grigoriev I.V."/>
            <person name="Rokhsar D.S."/>
        </authorList>
    </citation>
    <scope>NUCLEOTIDE SEQUENCE</scope>
</reference>
<dbReference type="OrthoDB" id="3173at2759"/>
<comment type="subcellular location">
    <subcellularLocation>
        <location evidence="1">Nucleus</location>
    </subcellularLocation>
</comment>
<dbReference type="KEGG" id="hro:HELRODRAFT_108178"/>
<evidence type="ECO:0000256" key="11">
    <source>
        <dbReference type="ARBA" id="ARBA00048718"/>
    </source>
</evidence>
<evidence type="ECO:0000256" key="3">
    <source>
        <dbReference type="ARBA" id="ARBA00022679"/>
    </source>
</evidence>
<organism evidence="14 15">
    <name type="scientific">Helobdella robusta</name>
    <name type="common">Californian leech</name>
    <dbReference type="NCBI Taxonomy" id="6412"/>
    <lineage>
        <taxon>Eukaryota</taxon>
        <taxon>Metazoa</taxon>
        <taxon>Spiralia</taxon>
        <taxon>Lophotrochozoa</taxon>
        <taxon>Annelida</taxon>
        <taxon>Clitellata</taxon>
        <taxon>Hirudinea</taxon>
        <taxon>Rhynchobdellida</taxon>
        <taxon>Glossiphoniidae</taxon>
        <taxon>Helobdella</taxon>
    </lineage>
</organism>
<evidence type="ECO:0000256" key="1">
    <source>
        <dbReference type="ARBA" id="ARBA00004123"/>
    </source>
</evidence>
<dbReference type="GO" id="GO:0006400">
    <property type="term" value="P:tRNA modification"/>
    <property type="evidence" value="ECO:0000318"/>
    <property type="project" value="GO_Central"/>
</dbReference>
<comment type="similarity">
    <text evidence="8">Belongs to the TDD superfamily. DTWD1 family.</text>
</comment>
<keyword evidence="3" id="KW-0808">Transferase</keyword>
<dbReference type="OMA" id="CAESSEM"/>
<evidence type="ECO:0000256" key="5">
    <source>
        <dbReference type="ARBA" id="ARBA00022694"/>
    </source>
</evidence>
<dbReference type="InParanoid" id="T1EEG2"/>
<evidence type="ECO:0000313" key="13">
    <source>
        <dbReference type="EMBL" id="ESN92805.1"/>
    </source>
</evidence>
<dbReference type="eggNOG" id="KOG3795">
    <property type="taxonomic scope" value="Eukaryota"/>
</dbReference>
<protein>
    <recommendedName>
        <fullName evidence="9">tRNA-uridine aminocarboxypropyltransferase 1</fullName>
        <ecNumber evidence="2">2.5.1.25</ecNumber>
    </recommendedName>
    <alternativeName>
        <fullName evidence="10">DTW domain-containing protein 1</fullName>
    </alternativeName>
</protein>